<evidence type="ECO:0000256" key="1">
    <source>
        <dbReference type="SAM" id="MobiDB-lite"/>
    </source>
</evidence>
<sequence>MPLTGHADVTPTRKQARVELSAAPLSLNPPNISAAIRQEGGTKHISCAEWCRICIQVLEDIVEGTRKMLGWPDKAEAMHEILNVAKVMKTALSELNGSVSVDDDIFMFQPAMPAPPHDSSLDAFKLEVKDLFRNLEANIFTRISNVERCLSSGSASFQSAPSAHNGSNTWQQPPAPTTYTAAVKASPPGQPKPAQQPKATSTLPAAKPNTKFILTPEEFAQESELAGTINAATFTPLIVDEGLSFGSDYNALVYAANLLVLEDKGASDNLGKHLDPRKQEEWEAKLSTRYQAVADSFNDPASAQELDLVVQQLTDCFTQATNACMPDCKPNLPKSA</sequence>
<feature type="compositionally biased region" description="Polar residues" evidence="1">
    <location>
        <begin position="164"/>
        <end position="180"/>
    </location>
</feature>
<evidence type="ECO:0000313" key="3">
    <source>
        <dbReference type="Proteomes" id="UP000807025"/>
    </source>
</evidence>
<protein>
    <submittedName>
        <fullName evidence="2">Uncharacterized protein</fullName>
    </submittedName>
</protein>
<feature type="region of interest" description="Disordered" evidence="1">
    <location>
        <begin position="157"/>
        <end position="207"/>
    </location>
</feature>
<accession>A0A9P6D2W8</accession>
<feature type="compositionally biased region" description="Low complexity" evidence="1">
    <location>
        <begin position="184"/>
        <end position="199"/>
    </location>
</feature>
<dbReference type="AlphaFoldDB" id="A0A9P6D2W8"/>
<proteinExistence type="predicted"/>
<comment type="caution">
    <text evidence="2">The sequence shown here is derived from an EMBL/GenBank/DDBJ whole genome shotgun (WGS) entry which is preliminary data.</text>
</comment>
<keyword evidence="3" id="KW-1185">Reference proteome</keyword>
<evidence type="ECO:0000313" key="2">
    <source>
        <dbReference type="EMBL" id="KAF9490461.1"/>
    </source>
</evidence>
<name>A0A9P6D2W8_PLEER</name>
<dbReference type="Proteomes" id="UP000807025">
    <property type="component" value="Unassembled WGS sequence"/>
</dbReference>
<reference evidence="2" key="1">
    <citation type="submission" date="2020-11" db="EMBL/GenBank/DDBJ databases">
        <authorList>
            <consortium name="DOE Joint Genome Institute"/>
            <person name="Ahrendt S."/>
            <person name="Riley R."/>
            <person name="Andreopoulos W."/>
            <person name="Labutti K."/>
            <person name="Pangilinan J."/>
            <person name="Ruiz-Duenas F.J."/>
            <person name="Barrasa J.M."/>
            <person name="Sanchez-Garcia M."/>
            <person name="Camarero S."/>
            <person name="Miyauchi S."/>
            <person name="Serrano A."/>
            <person name="Linde D."/>
            <person name="Babiker R."/>
            <person name="Drula E."/>
            <person name="Ayuso-Fernandez I."/>
            <person name="Pacheco R."/>
            <person name="Padilla G."/>
            <person name="Ferreira P."/>
            <person name="Barriuso J."/>
            <person name="Kellner H."/>
            <person name="Castanera R."/>
            <person name="Alfaro M."/>
            <person name="Ramirez L."/>
            <person name="Pisabarro A.G."/>
            <person name="Kuo A."/>
            <person name="Tritt A."/>
            <person name="Lipzen A."/>
            <person name="He G."/>
            <person name="Yan M."/>
            <person name="Ng V."/>
            <person name="Cullen D."/>
            <person name="Martin F."/>
            <person name="Rosso M.-N."/>
            <person name="Henrissat B."/>
            <person name="Hibbett D."/>
            <person name="Martinez A.T."/>
            <person name="Grigoriev I.V."/>
        </authorList>
    </citation>
    <scope>NUCLEOTIDE SEQUENCE</scope>
    <source>
        <strain evidence="2">ATCC 90797</strain>
    </source>
</reference>
<organism evidence="2 3">
    <name type="scientific">Pleurotus eryngii</name>
    <name type="common">Boletus of the steppes</name>
    <dbReference type="NCBI Taxonomy" id="5323"/>
    <lineage>
        <taxon>Eukaryota</taxon>
        <taxon>Fungi</taxon>
        <taxon>Dikarya</taxon>
        <taxon>Basidiomycota</taxon>
        <taxon>Agaricomycotina</taxon>
        <taxon>Agaricomycetes</taxon>
        <taxon>Agaricomycetidae</taxon>
        <taxon>Agaricales</taxon>
        <taxon>Pleurotineae</taxon>
        <taxon>Pleurotaceae</taxon>
        <taxon>Pleurotus</taxon>
    </lineage>
</organism>
<gene>
    <name evidence="2" type="ORF">BDN71DRAFT_1511274</name>
</gene>
<dbReference type="EMBL" id="MU154641">
    <property type="protein sequence ID" value="KAF9490461.1"/>
    <property type="molecule type" value="Genomic_DNA"/>
</dbReference>